<dbReference type="Proteomes" id="UP000194798">
    <property type="component" value="Unassembled WGS sequence"/>
</dbReference>
<keyword evidence="1" id="KW-0812">Transmembrane</keyword>
<gene>
    <name evidence="2" type="ORF">TPSD3_03720</name>
</gene>
<comment type="caution">
    <text evidence="2">The sequence shown here is derived from an EMBL/GenBank/DDBJ whole genome shotgun (WGS) entry which is preliminary data.</text>
</comment>
<feature type="transmembrane region" description="Helical" evidence="1">
    <location>
        <begin position="7"/>
        <end position="24"/>
    </location>
</feature>
<keyword evidence="3" id="KW-1185">Reference proteome</keyword>
<accession>A0A251XBG0</accession>
<evidence type="ECO:0000313" key="3">
    <source>
        <dbReference type="Proteomes" id="UP000194798"/>
    </source>
</evidence>
<proteinExistence type="predicted"/>
<dbReference type="OrthoDB" id="9811032at2"/>
<dbReference type="AlphaFoldDB" id="A0A251XBG0"/>
<dbReference type="RefSeq" id="WP_086487237.1">
    <property type="nucleotide sequence ID" value="NZ_MSLT01000006.1"/>
</dbReference>
<evidence type="ECO:0000313" key="2">
    <source>
        <dbReference type="EMBL" id="OUD15638.1"/>
    </source>
</evidence>
<protein>
    <submittedName>
        <fullName evidence="2">Uncharacterized protein</fullName>
    </submittedName>
</protein>
<feature type="transmembrane region" description="Helical" evidence="1">
    <location>
        <begin position="101"/>
        <end position="122"/>
    </location>
</feature>
<feature type="transmembrane region" description="Helical" evidence="1">
    <location>
        <begin position="74"/>
        <end position="95"/>
    </location>
</feature>
<feature type="transmembrane region" description="Helical" evidence="1">
    <location>
        <begin position="44"/>
        <end position="62"/>
    </location>
</feature>
<keyword evidence="1" id="KW-0472">Membrane</keyword>
<keyword evidence="1" id="KW-1133">Transmembrane helix</keyword>
<evidence type="ECO:0000256" key="1">
    <source>
        <dbReference type="SAM" id="Phobius"/>
    </source>
</evidence>
<name>A0A251XBG0_9GAMM</name>
<organism evidence="2 3">
    <name type="scientific">Thioflexithrix psekupsensis</name>
    <dbReference type="NCBI Taxonomy" id="1570016"/>
    <lineage>
        <taxon>Bacteria</taxon>
        <taxon>Pseudomonadati</taxon>
        <taxon>Pseudomonadota</taxon>
        <taxon>Gammaproteobacteria</taxon>
        <taxon>Thiotrichales</taxon>
        <taxon>Thioflexithrix</taxon>
    </lineage>
</organism>
<dbReference type="EMBL" id="MSLT01000006">
    <property type="protein sequence ID" value="OUD15638.1"/>
    <property type="molecule type" value="Genomic_DNA"/>
</dbReference>
<reference evidence="2 3" key="1">
    <citation type="submission" date="2016-12" db="EMBL/GenBank/DDBJ databases">
        <title>Thioflexothrix psekupsii D3 genome sequencing and assembly.</title>
        <authorList>
            <person name="Fomenkov A."/>
            <person name="Vincze T."/>
            <person name="Grabovich M."/>
            <person name="Anton B.P."/>
            <person name="Dubinina G."/>
            <person name="Orlova M."/>
            <person name="Belousova E."/>
            <person name="Roberts R.J."/>
        </authorList>
    </citation>
    <scope>NUCLEOTIDE SEQUENCE [LARGE SCALE GENOMIC DNA]</scope>
    <source>
        <strain evidence="2">D3</strain>
    </source>
</reference>
<sequence length="133" mass="14594">MFILNLFPLIGVPILLYCLIGLGYLGVMDSTELFTLTLVSETQWVLNVADFLVILAIFLLYIEIFKATRTSAISIVDHILSLGVFIASLVTFLIWPPAGTSTFFMLTLIAMIDVIAGFTITISTARRDIGISS</sequence>